<evidence type="ECO:0000256" key="10">
    <source>
        <dbReference type="SAM" id="SignalP"/>
    </source>
</evidence>
<dbReference type="AlphaFoldDB" id="H2Y9J7"/>
<evidence type="ECO:0000256" key="5">
    <source>
        <dbReference type="ARBA" id="ARBA00022989"/>
    </source>
</evidence>
<dbReference type="PANTHER" id="PTHR28652:SF2">
    <property type="entry name" value="TRANSMEMBRANE PROTEIN 59-LIKE PROTEIN"/>
    <property type="match status" value="1"/>
</dbReference>
<accession>H2Y9J7</accession>
<keyword evidence="6" id="KW-0333">Golgi apparatus</keyword>
<evidence type="ECO:0000256" key="7">
    <source>
        <dbReference type="ARBA" id="ARBA00023136"/>
    </source>
</evidence>
<feature type="chain" id="PRO_5003578146" evidence="10">
    <location>
        <begin position="24"/>
        <end position="360"/>
    </location>
</feature>
<dbReference type="InParanoid" id="H2Y9J7"/>
<evidence type="ECO:0000256" key="6">
    <source>
        <dbReference type="ARBA" id="ARBA00023034"/>
    </source>
</evidence>
<evidence type="ECO:0000256" key="2">
    <source>
        <dbReference type="ARBA" id="ARBA00009643"/>
    </source>
</evidence>
<evidence type="ECO:0000256" key="4">
    <source>
        <dbReference type="ARBA" id="ARBA00022729"/>
    </source>
</evidence>
<dbReference type="Proteomes" id="UP000007875">
    <property type="component" value="Unassembled WGS sequence"/>
</dbReference>
<reference evidence="11" key="3">
    <citation type="submission" date="2025-09" db="UniProtKB">
        <authorList>
            <consortium name="Ensembl"/>
        </authorList>
    </citation>
    <scope>IDENTIFICATION</scope>
</reference>
<feature type="transmembrane region" description="Helical" evidence="9">
    <location>
        <begin position="285"/>
        <end position="304"/>
    </location>
</feature>
<dbReference type="GO" id="GO:0000139">
    <property type="term" value="C:Golgi membrane"/>
    <property type="evidence" value="ECO:0007669"/>
    <property type="project" value="UniProtKB-SubCell"/>
</dbReference>
<dbReference type="OMA" id="VFVIEYG"/>
<dbReference type="InterPro" id="IPR022065">
    <property type="entry name" value="Uncharacterised_TMEM59"/>
</dbReference>
<sequence>MFINYVIVVLLLCVNDVVFSTKAFENLRREGTDCNEACIANMDESSVSACKRGCRLFTICEWMTTPTNITSSLQECTSACDEAYPSDSSACTFGCQSSVPSARKRQNMLVAAESNIKLVQPNEEQTQDMLFPSSDDLFNQLFNHPAVQATDRIMQNMMQTASDSFQFLNSFMSSPSGTEIIDINLGGRHEVFVIEYGRRKPEINTPFPGFNKHVMLTESDEFKTTLEDRVETNVQTNANMPGFLSHELLIGGQFLSDNDYWTPQDIDTSWNCMSRKFWRYEWPELVLILFWLCTVAILFMLCVAQCAQPQQQSIHDEPCIKHVSGGVPSYSSLYPNHHGKKSQFYLASVVPSEDKVPLLD</sequence>
<organism evidence="11 12">
    <name type="scientific">Ciona savignyi</name>
    <name type="common">Pacific transparent sea squirt</name>
    <dbReference type="NCBI Taxonomy" id="51511"/>
    <lineage>
        <taxon>Eukaryota</taxon>
        <taxon>Metazoa</taxon>
        <taxon>Chordata</taxon>
        <taxon>Tunicata</taxon>
        <taxon>Ascidiacea</taxon>
        <taxon>Phlebobranchia</taxon>
        <taxon>Cionidae</taxon>
        <taxon>Ciona</taxon>
    </lineage>
</organism>
<keyword evidence="8" id="KW-0325">Glycoprotein</keyword>
<dbReference type="Ensembl" id="ENSCSAVT00000002029.1">
    <property type="protein sequence ID" value="ENSCSAVP00000001995.1"/>
    <property type="gene ID" value="ENSCSAVG00000001165.1"/>
</dbReference>
<keyword evidence="3 9" id="KW-0812">Transmembrane</keyword>
<proteinExistence type="inferred from homology"/>
<keyword evidence="5 9" id="KW-1133">Transmembrane helix</keyword>
<dbReference type="eggNOG" id="ENOG502QUIS">
    <property type="taxonomic scope" value="Eukaryota"/>
</dbReference>
<feature type="signal peptide" evidence="10">
    <location>
        <begin position="1"/>
        <end position="23"/>
    </location>
</feature>
<protein>
    <submittedName>
        <fullName evidence="11">Uncharacterized protein</fullName>
    </submittedName>
</protein>
<evidence type="ECO:0000256" key="3">
    <source>
        <dbReference type="ARBA" id="ARBA00022692"/>
    </source>
</evidence>
<dbReference type="PANTHER" id="PTHR28652">
    <property type="entry name" value="TRANSMEMBRANE PROTEIN 59-LIKE PROTEIN"/>
    <property type="match status" value="1"/>
</dbReference>
<keyword evidence="7 9" id="KW-0472">Membrane</keyword>
<comment type="subcellular location">
    <subcellularLocation>
        <location evidence="1">Golgi apparatus membrane</location>
        <topology evidence="1">Single-pass type I membrane protein</topology>
    </subcellularLocation>
</comment>
<dbReference type="HOGENOM" id="CLU_769366_0_0_1"/>
<reference evidence="12" key="1">
    <citation type="submission" date="2003-08" db="EMBL/GenBank/DDBJ databases">
        <authorList>
            <person name="Birren B."/>
            <person name="Nusbaum C."/>
            <person name="Abebe A."/>
            <person name="Abouelleil A."/>
            <person name="Adekoya E."/>
            <person name="Ait-zahra M."/>
            <person name="Allen N."/>
            <person name="Allen T."/>
            <person name="An P."/>
            <person name="Anderson M."/>
            <person name="Anderson S."/>
            <person name="Arachchi H."/>
            <person name="Armbruster J."/>
            <person name="Bachantsang P."/>
            <person name="Baldwin J."/>
            <person name="Barry A."/>
            <person name="Bayul T."/>
            <person name="Blitshsteyn B."/>
            <person name="Bloom T."/>
            <person name="Blye J."/>
            <person name="Boguslavskiy L."/>
            <person name="Borowsky M."/>
            <person name="Boukhgalter B."/>
            <person name="Brunache A."/>
            <person name="Butler J."/>
            <person name="Calixte N."/>
            <person name="Calvo S."/>
            <person name="Camarata J."/>
            <person name="Campo K."/>
            <person name="Chang J."/>
            <person name="Cheshatsang Y."/>
            <person name="Citroen M."/>
            <person name="Collymore A."/>
            <person name="Considine T."/>
            <person name="Cook A."/>
            <person name="Cooke P."/>
            <person name="Corum B."/>
            <person name="Cuomo C."/>
            <person name="David R."/>
            <person name="Dawoe T."/>
            <person name="Degray S."/>
            <person name="Dodge S."/>
            <person name="Dooley K."/>
            <person name="Dorje P."/>
            <person name="Dorjee K."/>
            <person name="Dorris L."/>
            <person name="Duffey N."/>
            <person name="Dupes A."/>
            <person name="Elkins T."/>
            <person name="Engels R."/>
            <person name="Erickson J."/>
            <person name="Farina A."/>
            <person name="Faro S."/>
            <person name="Ferreira P."/>
            <person name="Fischer H."/>
            <person name="Fitzgerald M."/>
            <person name="Foley K."/>
            <person name="Gage D."/>
            <person name="Galagan J."/>
            <person name="Gearin G."/>
            <person name="Gnerre S."/>
            <person name="Gnirke A."/>
            <person name="Goyette A."/>
            <person name="Graham J."/>
            <person name="Grandbois E."/>
            <person name="Gyaltsen K."/>
            <person name="Hafez N."/>
            <person name="Hagopian D."/>
            <person name="Hagos B."/>
            <person name="Hall J."/>
            <person name="Hatcher B."/>
            <person name="Heller A."/>
            <person name="Higgins H."/>
            <person name="Honan T."/>
            <person name="Horn A."/>
            <person name="Houde N."/>
            <person name="Hughes L."/>
            <person name="Hulme W."/>
            <person name="Husby E."/>
            <person name="Iliev I."/>
            <person name="Jaffe D."/>
            <person name="Jones C."/>
            <person name="Kamal M."/>
            <person name="Kamat A."/>
            <person name="Kamvysselis M."/>
            <person name="Karlsson E."/>
            <person name="Kells C."/>
            <person name="Kieu A."/>
            <person name="Kisner P."/>
            <person name="Kodira C."/>
            <person name="Kulbokas E."/>
            <person name="Labutti K."/>
            <person name="Lama D."/>
            <person name="Landers T."/>
            <person name="Leger J."/>
            <person name="Levine S."/>
            <person name="Lewis D."/>
            <person name="Lewis T."/>
            <person name="Lindblad-toh K."/>
            <person name="Liu X."/>
            <person name="Lokyitsang T."/>
            <person name="Lokyitsang Y."/>
            <person name="Lucien O."/>
            <person name="Lui A."/>
            <person name="Ma L.J."/>
            <person name="Mabbitt R."/>
            <person name="Macdonald J."/>
            <person name="Maclean C."/>
            <person name="Major J."/>
            <person name="Manning J."/>
            <person name="Marabella R."/>
            <person name="Maru K."/>
            <person name="Matthews C."/>
            <person name="Mauceli E."/>
            <person name="Mccarthy M."/>
            <person name="Mcdonough S."/>
            <person name="Mcghee T."/>
            <person name="Meldrim J."/>
            <person name="Meneus L."/>
            <person name="Mesirov J."/>
            <person name="Mihalev A."/>
            <person name="Mihova T."/>
            <person name="Mikkelsen T."/>
            <person name="Mlenga V."/>
            <person name="Moru K."/>
            <person name="Mozes J."/>
            <person name="Mulrain L."/>
            <person name="Munson G."/>
            <person name="Naylor J."/>
            <person name="Newes C."/>
            <person name="Nguyen C."/>
            <person name="Nguyen N."/>
            <person name="Nguyen T."/>
            <person name="Nicol R."/>
            <person name="Nielsen C."/>
            <person name="Nizzari M."/>
            <person name="Norbu C."/>
            <person name="Norbu N."/>
            <person name="O'donnell P."/>
            <person name="Okoawo O."/>
            <person name="O'leary S."/>
            <person name="Omotosho B."/>
            <person name="O'neill K."/>
            <person name="Osman S."/>
            <person name="Parker S."/>
            <person name="Perrin D."/>
            <person name="Phunkhang P."/>
            <person name="Piqani B."/>
            <person name="Purcell S."/>
            <person name="Rachupka T."/>
            <person name="Ramasamy U."/>
            <person name="Rameau R."/>
            <person name="Ray V."/>
            <person name="Raymond C."/>
            <person name="Retta R."/>
            <person name="Richardson S."/>
            <person name="Rise C."/>
            <person name="Rodriguez J."/>
            <person name="Rogers J."/>
            <person name="Rogov P."/>
            <person name="Rutman M."/>
            <person name="Schupbach R."/>
            <person name="Seaman C."/>
            <person name="Settipalli S."/>
            <person name="Sharpe T."/>
            <person name="Sheridan J."/>
            <person name="Sherpa N."/>
            <person name="Shi J."/>
            <person name="Smirnov S."/>
            <person name="Smith C."/>
            <person name="Sougnez C."/>
            <person name="Spencer B."/>
            <person name="Stalker J."/>
            <person name="Stange-thomann N."/>
            <person name="Stavropoulos S."/>
            <person name="Stetson K."/>
            <person name="Stone C."/>
            <person name="Stone S."/>
            <person name="Stubbs M."/>
            <person name="Talamas J."/>
            <person name="Tchuinga P."/>
            <person name="Tenzing P."/>
            <person name="Tesfaye S."/>
            <person name="Theodore J."/>
            <person name="Thoulutsang Y."/>
            <person name="Topham K."/>
            <person name="Towey S."/>
            <person name="Tsamla T."/>
            <person name="Tsomo N."/>
            <person name="Vallee D."/>
            <person name="Vassiliev H."/>
            <person name="Venkataraman V."/>
            <person name="Vinson J."/>
            <person name="Vo A."/>
            <person name="Wade C."/>
            <person name="Wang S."/>
            <person name="Wangchuk T."/>
            <person name="Wangdi T."/>
            <person name="Whittaker C."/>
            <person name="Wilkinson J."/>
            <person name="Wu Y."/>
            <person name="Wyman D."/>
            <person name="Yadav S."/>
            <person name="Yang S."/>
            <person name="Yang X."/>
            <person name="Yeager S."/>
            <person name="Yee E."/>
            <person name="Young G."/>
            <person name="Zainoun J."/>
            <person name="Zembeck L."/>
            <person name="Zimmer A."/>
            <person name="Zody M."/>
            <person name="Lander E."/>
        </authorList>
    </citation>
    <scope>NUCLEOTIDE SEQUENCE [LARGE SCALE GENOMIC DNA]</scope>
</reference>
<dbReference type="STRING" id="51511.ENSCSAVP00000001995"/>
<evidence type="ECO:0000313" key="12">
    <source>
        <dbReference type="Proteomes" id="UP000007875"/>
    </source>
</evidence>
<evidence type="ECO:0000256" key="1">
    <source>
        <dbReference type="ARBA" id="ARBA00004614"/>
    </source>
</evidence>
<dbReference type="GeneTree" id="ENSGT01000000215264"/>
<comment type="similarity">
    <text evidence="2">Belongs to the TMEM59 family.</text>
</comment>
<evidence type="ECO:0000313" key="11">
    <source>
        <dbReference type="Ensembl" id="ENSCSAVP00000001995.1"/>
    </source>
</evidence>
<name>H2Y9J7_CIOSA</name>
<keyword evidence="4 10" id="KW-0732">Signal</keyword>
<evidence type="ECO:0000256" key="8">
    <source>
        <dbReference type="ARBA" id="ARBA00023180"/>
    </source>
</evidence>
<dbReference type="Pfam" id="PF12280">
    <property type="entry name" value="BSMAP"/>
    <property type="match status" value="1"/>
</dbReference>
<reference evidence="11" key="2">
    <citation type="submission" date="2025-08" db="UniProtKB">
        <authorList>
            <consortium name="Ensembl"/>
        </authorList>
    </citation>
    <scope>IDENTIFICATION</scope>
</reference>
<evidence type="ECO:0000256" key="9">
    <source>
        <dbReference type="SAM" id="Phobius"/>
    </source>
</evidence>
<keyword evidence="12" id="KW-1185">Reference proteome</keyword>